<dbReference type="Pfam" id="PF00120">
    <property type="entry name" value="Gln-synt_C"/>
    <property type="match status" value="1"/>
</dbReference>
<evidence type="ECO:0000256" key="7">
    <source>
        <dbReference type="RuleBase" id="RU000384"/>
    </source>
</evidence>
<dbReference type="Proteomes" id="UP000614272">
    <property type="component" value="Unassembled WGS sequence"/>
</dbReference>
<evidence type="ECO:0000256" key="6">
    <source>
        <dbReference type="PROSITE-ProRule" id="PRU01330"/>
    </source>
</evidence>
<feature type="domain" description="GS beta-grasp" evidence="8">
    <location>
        <begin position="15"/>
        <end position="110"/>
    </location>
</feature>
<evidence type="ECO:0000256" key="4">
    <source>
        <dbReference type="ARBA" id="ARBA00022840"/>
    </source>
</evidence>
<reference evidence="11" key="1">
    <citation type="journal article" date="2019" name="Int. J. Syst. Evol. Microbiol.">
        <title>The Global Catalogue of Microorganisms (GCM) 10K type strain sequencing project: providing services to taxonomists for standard genome sequencing and annotation.</title>
        <authorList>
            <consortium name="The Broad Institute Genomics Platform"/>
            <consortium name="The Broad Institute Genome Sequencing Center for Infectious Disease"/>
            <person name="Wu L."/>
            <person name="Ma J."/>
        </authorList>
    </citation>
    <scope>NUCLEOTIDE SEQUENCE [LARGE SCALE GENOMIC DNA]</scope>
    <source>
        <strain evidence="11">CGMCC 1.12923</strain>
    </source>
</reference>
<organism evidence="10 11">
    <name type="scientific">Lacimicrobium alkaliphilum</name>
    <dbReference type="NCBI Taxonomy" id="1526571"/>
    <lineage>
        <taxon>Bacteria</taxon>
        <taxon>Pseudomonadati</taxon>
        <taxon>Pseudomonadota</taxon>
        <taxon>Gammaproteobacteria</taxon>
        <taxon>Alteromonadales</taxon>
        <taxon>Alteromonadaceae</taxon>
        <taxon>Lacimicrobium</taxon>
    </lineage>
</organism>
<dbReference type="RefSeq" id="WP_099034261.1">
    <property type="nucleotide sequence ID" value="NZ_BMGJ01000006.1"/>
</dbReference>
<comment type="similarity">
    <text evidence="6 7">Belongs to the glutamine synthetase family.</text>
</comment>
<dbReference type="InterPro" id="IPR014746">
    <property type="entry name" value="Gln_synth/guanido_kin_cat_dom"/>
</dbReference>
<evidence type="ECO:0000259" key="9">
    <source>
        <dbReference type="PROSITE" id="PS51987"/>
    </source>
</evidence>
<dbReference type="Gene3D" id="3.30.590.10">
    <property type="entry name" value="Glutamine synthetase/guanido kinase, catalytic domain"/>
    <property type="match status" value="1"/>
</dbReference>
<evidence type="ECO:0000256" key="2">
    <source>
        <dbReference type="ARBA" id="ARBA00022598"/>
    </source>
</evidence>
<keyword evidence="5" id="KW-0460">Magnesium</keyword>
<dbReference type="PROSITE" id="PS51987">
    <property type="entry name" value="GS_CATALYTIC"/>
    <property type="match status" value="1"/>
</dbReference>
<dbReference type="PROSITE" id="PS51986">
    <property type="entry name" value="GS_BETA_GRASP"/>
    <property type="match status" value="1"/>
</dbReference>
<dbReference type="PANTHER" id="PTHR43785:SF12">
    <property type="entry name" value="TYPE-1 GLUTAMINE SYNTHETASE 2"/>
    <property type="match status" value="1"/>
</dbReference>
<dbReference type="InterPro" id="IPR027303">
    <property type="entry name" value="Gln_synth_gly_rich_site"/>
</dbReference>
<keyword evidence="4" id="KW-0067">ATP-binding</keyword>
<dbReference type="PANTHER" id="PTHR43785">
    <property type="entry name" value="GAMMA-GLUTAMYLPUTRESCINE SYNTHETASE"/>
    <property type="match status" value="1"/>
</dbReference>
<keyword evidence="11" id="KW-1185">Reference proteome</keyword>
<evidence type="ECO:0000313" key="10">
    <source>
        <dbReference type="EMBL" id="GGD63186.1"/>
    </source>
</evidence>
<dbReference type="EMBL" id="BMGJ01000006">
    <property type="protein sequence ID" value="GGD63186.1"/>
    <property type="molecule type" value="Genomic_DNA"/>
</dbReference>
<gene>
    <name evidence="10" type="primary">spuI</name>
    <name evidence="10" type="ORF">GCM10011357_18070</name>
</gene>
<dbReference type="SMART" id="SM01230">
    <property type="entry name" value="Gln-synt_C"/>
    <property type="match status" value="1"/>
</dbReference>
<comment type="caution">
    <text evidence="10">The sequence shown here is derived from an EMBL/GenBank/DDBJ whole genome shotgun (WGS) entry which is preliminary data.</text>
</comment>
<name>A0ABQ1RBL0_9ALTE</name>
<dbReference type="InterPro" id="IPR036651">
    <property type="entry name" value="Gln_synt_N_sf"/>
</dbReference>
<keyword evidence="2" id="KW-0436">Ligase</keyword>
<proteinExistence type="inferred from homology"/>
<sequence length="453" mass="50679">MESTSFLADFLTNHPEVEVFDLVLSDLNGMARGKRVKRDALRNIVKKGMHIPFSVLALDASGETVEASELGLEIGEPDRICYPDLKTLVVCPWQNQPTAQVLFSMYDDQKHPVMIEPRNQVRQAVALFTERGMTPVVAVELEFYLVDKMRDESGGIQPPISPKTGKREDSTQCHSMTNLDDFSGFLLDVDTYCQQQGVPADTAVSEYAPGQFEINLRHGSDPLLACDHAMMLKRIIHQVAEEHGMQATFMAKPYDDRAGSGLHIHASLVDEQGNNLFAEGEAEDNKLLLHSVAGLLGTMQESTALLCPNINSYRRLQPNLYVPMFVNWGIDNRTVAVRIPAGGPASRRIEHRVAGADANPYIAMTTVLYAMMEGIDRKLMPPKPQEGNTFEVDNPCLPMRLTDALTMLRGSKVFNQYFGEDFVKVYAACKEHELQKFEQTVTPKEYEFYLTTL</sequence>
<dbReference type="InterPro" id="IPR008146">
    <property type="entry name" value="Gln_synth_cat_dom"/>
</dbReference>
<accession>A0ABQ1RBL0</accession>
<dbReference type="Gene3D" id="3.10.20.70">
    <property type="entry name" value="Glutamine synthetase, N-terminal domain"/>
    <property type="match status" value="1"/>
</dbReference>
<feature type="domain" description="GS catalytic" evidence="9">
    <location>
        <begin position="117"/>
        <end position="453"/>
    </location>
</feature>
<dbReference type="InterPro" id="IPR008147">
    <property type="entry name" value="Gln_synt_N"/>
</dbReference>
<evidence type="ECO:0000259" key="8">
    <source>
        <dbReference type="PROSITE" id="PS51986"/>
    </source>
</evidence>
<keyword evidence="3" id="KW-0547">Nucleotide-binding</keyword>
<dbReference type="SUPFAM" id="SSF55931">
    <property type="entry name" value="Glutamine synthetase/guanido kinase"/>
    <property type="match status" value="1"/>
</dbReference>
<evidence type="ECO:0000256" key="3">
    <source>
        <dbReference type="ARBA" id="ARBA00022741"/>
    </source>
</evidence>
<comment type="cofactor">
    <cofactor evidence="1">
        <name>Mg(2+)</name>
        <dbReference type="ChEBI" id="CHEBI:18420"/>
    </cofactor>
</comment>
<evidence type="ECO:0000256" key="5">
    <source>
        <dbReference type="ARBA" id="ARBA00022842"/>
    </source>
</evidence>
<dbReference type="PROSITE" id="PS00181">
    <property type="entry name" value="GLNA_ATP"/>
    <property type="match status" value="1"/>
</dbReference>
<protein>
    <submittedName>
        <fullName evidence="10">Glutamine synthetase</fullName>
    </submittedName>
</protein>
<evidence type="ECO:0000313" key="11">
    <source>
        <dbReference type="Proteomes" id="UP000614272"/>
    </source>
</evidence>
<evidence type="ECO:0000256" key="1">
    <source>
        <dbReference type="ARBA" id="ARBA00001946"/>
    </source>
</evidence>
<dbReference type="SUPFAM" id="SSF54368">
    <property type="entry name" value="Glutamine synthetase, N-terminal domain"/>
    <property type="match status" value="1"/>
</dbReference>